<dbReference type="InterPro" id="IPR036116">
    <property type="entry name" value="FN3_sf"/>
</dbReference>
<dbReference type="RefSeq" id="WP_155703614.1">
    <property type="nucleotide sequence ID" value="NZ_CP034235.1"/>
</dbReference>
<evidence type="ECO:0000259" key="2">
    <source>
        <dbReference type="PROSITE" id="PS50853"/>
    </source>
</evidence>
<feature type="chain" id="PRO_5025494409" evidence="1">
    <location>
        <begin position="29"/>
        <end position="1461"/>
    </location>
</feature>
<dbReference type="Proteomes" id="UP000426246">
    <property type="component" value="Chromosome"/>
</dbReference>
<organism evidence="3 4">
    <name type="scientific">Paenibacillus psychroresistens</name>
    <dbReference type="NCBI Taxonomy" id="1778678"/>
    <lineage>
        <taxon>Bacteria</taxon>
        <taxon>Bacillati</taxon>
        <taxon>Bacillota</taxon>
        <taxon>Bacilli</taxon>
        <taxon>Bacillales</taxon>
        <taxon>Paenibacillaceae</taxon>
        <taxon>Paenibacillus</taxon>
    </lineage>
</organism>
<reference evidence="4" key="1">
    <citation type="submission" date="2018-11" db="EMBL/GenBank/DDBJ databases">
        <title>Complete genome sequence of Paenibacillus sp. ML311-T8.</title>
        <authorList>
            <person name="Nam Y.-D."/>
            <person name="Kang J."/>
            <person name="Chung W.-H."/>
            <person name="Park Y.S."/>
        </authorList>
    </citation>
    <scope>NUCLEOTIDE SEQUENCE [LARGE SCALE GENOMIC DNA]</scope>
    <source>
        <strain evidence="4">ML311-T8</strain>
    </source>
</reference>
<feature type="signal peptide" evidence="1">
    <location>
        <begin position="1"/>
        <end position="28"/>
    </location>
</feature>
<protein>
    <submittedName>
        <fullName evidence="3">Fibronectin type III domain-containing protein</fullName>
    </submittedName>
</protein>
<dbReference type="InterPro" id="IPR003961">
    <property type="entry name" value="FN3_dom"/>
</dbReference>
<dbReference type="Pfam" id="PF00041">
    <property type="entry name" value="fn3"/>
    <property type="match status" value="1"/>
</dbReference>
<dbReference type="PROSITE" id="PS50853">
    <property type="entry name" value="FN3"/>
    <property type="match status" value="1"/>
</dbReference>
<gene>
    <name evidence="3" type="ORF">EHS13_28315</name>
</gene>
<sequence length="1461" mass="162066">MRRTLWIHCSFVIAAVLLVLLAPSNNRAWAVGASDTLKPIGSAASGTNTVSWDSPNNQYVLQFTDGTDTIKYMISLNETNVTKGLIDIKAQLNSNSVIYPVYSGGPSYRNSSGTLMTPSALSAAASVSYTHGLASNTVTFTVTDTYQSVARTKMYTYQIQGKTLIVNVNSAATAGNNNYAGLQLERSSATTNAAIRSMAYADDQPYVMVDSTYFYSNVLDKFKSNSTGFTLQSSAFSSSSVFASTDTTYDKNTAGNVNALNETFYVTLSNDVMDTIYKTSKTASAYRNSLTDLVVLDYWQEGHGFGADNRNLFGMDLPSRIKIVDKMFNDWKMSKVLVQDHQWQRYSYDVNLPAHYPANPMLGTSTEFASYVSKVKSTYGYKISLHEDYWYMYPDATNPYWNATGQGKVAKDASGTYRNGWYLADTGVMSYAIRAEQMKYYSDLESTQINTNYDPNAAYLDVNGAWPPDNLNQISLDASAPDSKTMKDAIIGNKTLFDSVQTIYGGPLTSEGAGSSGRFDSSYAGYVDGIERKITGGANADVIVDYEVKQLRPLMANLGMGNNFFPGPTITNADWDKYRAMLIAFNHMGWMNPQSYGRPDLIGKEYYMIQPLQAQYLDTSVSVSTIEYWNGTAYRTVSQALKDGYDFKKAKIHMVYSNGLNIYVNFDSSNWTVTYNSVSYTLDQNGWVAGNTSISFLEYSCLKGGVRVDYVDTTNHTYADARGTYTTFPTFTTKGMKLVKKSTGDTTAPTIKNMKITNLTDTTVSFSWSTDESASTLADYGTTTSYGTSYVAPLDFDKNHSYTISNLSANTTYHFRVRAEDIANNGANSGDFVFKTLPAGNKASAQFTATQGTNNWYYQYLSGTSYTNLPSWDSTNSVWKHASDSNNYIGASYQHPGSASDSVRKWVAPSSGWVQVTGEPNKSSYENIWDNVIDDDGLYAYISLNNDIIWNKYIESQNQSKNRHDLTIYVTAGDVLYFRENKNGVNSYDGLSWDPWISYISKTSFTASTDYTSDMGASNWFNRSWDGTLFREMTYSGTSWSEGSASLFNNYAIPSSTRDASRSWVAKASGSIKITGTAKKKVTGGDGVIVDIFLNNQSIWNKTIAASDTTGYTHDLTIHIEAGDLVEFRVNRNITATSDDTTWDPTIAYVKPFYSVDDTTSTQGNNGWYYQKWDGSNYTNLTWNGTSSIWELASTFLAIDTINMHPENSYDAVRKWVAPNDGKVKVYGTIQRPTTGGDGVIAKTVLNSVEYWGLAIGGTDTTTKSFSYYMTVHAGDAIYFRLSKNSTIANDTTAWKIKIEYDLERYKASEDWSSVQGMHNWSYQRLNAGTYTDLPWIPLNNDWEYSTFCIISVTNMHPCSTDDTVRKWVAPFKGTIRVKGNTGVSASGGDGVVVTIKQGATTKWSRTLSAEKLPYLPDAMFAYDLTLDVNVNDPIYFILNKNSTITSDSTLLNPEIIYTAK</sequence>
<dbReference type="SUPFAM" id="SSF49265">
    <property type="entry name" value="Fibronectin type III"/>
    <property type="match status" value="1"/>
</dbReference>
<dbReference type="InterPro" id="IPR013783">
    <property type="entry name" value="Ig-like_fold"/>
</dbReference>
<name>A0A6B8RT65_9BACL</name>
<dbReference type="EMBL" id="CP034235">
    <property type="protein sequence ID" value="QGQ98506.1"/>
    <property type="molecule type" value="Genomic_DNA"/>
</dbReference>
<proteinExistence type="predicted"/>
<dbReference type="SMART" id="SM00060">
    <property type="entry name" value="FN3"/>
    <property type="match status" value="1"/>
</dbReference>
<accession>A0A6B8RT65</accession>
<dbReference type="CDD" id="cd00063">
    <property type="entry name" value="FN3"/>
    <property type="match status" value="1"/>
</dbReference>
<dbReference type="OrthoDB" id="3333873at2"/>
<keyword evidence="1" id="KW-0732">Signal</keyword>
<dbReference type="Gene3D" id="2.60.40.10">
    <property type="entry name" value="Immunoglobulins"/>
    <property type="match status" value="1"/>
</dbReference>
<evidence type="ECO:0000313" key="3">
    <source>
        <dbReference type="EMBL" id="QGQ98506.1"/>
    </source>
</evidence>
<dbReference type="KEGG" id="ppsc:EHS13_28315"/>
<evidence type="ECO:0000313" key="4">
    <source>
        <dbReference type="Proteomes" id="UP000426246"/>
    </source>
</evidence>
<feature type="domain" description="Fibronectin type-III" evidence="2">
    <location>
        <begin position="750"/>
        <end position="839"/>
    </location>
</feature>
<evidence type="ECO:0000256" key="1">
    <source>
        <dbReference type="SAM" id="SignalP"/>
    </source>
</evidence>
<keyword evidence="4" id="KW-1185">Reference proteome</keyword>